<protein>
    <recommendedName>
        <fullName evidence="5">Dol-P-Glc:Glc(2)Man(9)GlcNAc(2)-PP-Dol alpha-1,2-glucosyltransferase</fullName>
        <ecNumber evidence="4">2.4.1.256</ecNumber>
    </recommendedName>
    <alternativeName>
        <fullName evidence="12">Asparagine-linked glycosylation protein 10</fullName>
    </alternativeName>
</protein>
<evidence type="ECO:0000256" key="15">
    <source>
        <dbReference type="SAM" id="Phobius"/>
    </source>
</evidence>
<evidence type="ECO:0000256" key="11">
    <source>
        <dbReference type="ARBA" id="ARBA00023136"/>
    </source>
</evidence>
<keyword evidence="9" id="KW-0256">Endoplasmic reticulum</keyword>
<comment type="function">
    <text evidence="13">Dol-P-Glc:Glc(2)Man(9)GlcNAc(2)-PP-Dol alpha-1,2-glucosyltransferase that operates in the biosynthetic pathway of dolichol-linked oligosaccharides, the glycan precursors employed in protein asparagine (N)-glycosylation. The assembly of dolichol-linked oligosaccharides begins on the cytosolic side of the endoplasmic reticulum membrane and finishes in its lumen. The sequential addition of sugars to dolichol pyrophosphate produces dolichol-linked oligosaccharides containing fourteen sugars, including two GlcNAcs, nine mannoses and three glucoses. Once assembled, the oligosaccharide is transferred from the lipid to nascent proteins by oligosaccharyltransferases. In the lumen of the endoplasmic reticulum, adds the third and last glucose residue from dolichyl phosphate glucose (Dol-P-Glc) onto the lipid-linked oligosaccharide intermediate Glc(2)Man(9)GlcNAc(2)-PP-Dol to produce Glc(3)Man(9)GlcNAc(2)-PP-Dol.</text>
</comment>
<evidence type="ECO:0000256" key="7">
    <source>
        <dbReference type="ARBA" id="ARBA00022679"/>
    </source>
</evidence>
<evidence type="ECO:0000256" key="2">
    <source>
        <dbReference type="ARBA" id="ARBA00004922"/>
    </source>
</evidence>
<feature type="signal peptide" evidence="16">
    <location>
        <begin position="1"/>
        <end position="31"/>
    </location>
</feature>
<keyword evidence="7 17" id="KW-0808">Transferase</keyword>
<dbReference type="PANTHER" id="PTHR12989">
    <property type="entry name" value="ALPHA-1,2-GLUCOSYLTRANSFERASE ALG10"/>
    <property type="match status" value="1"/>
</dbReference>
<dbReference type="Proteomes" id="UP000324022">
    <property type="component" value="Unassembled WGS sequence"/>
</dbReference>
<keyword evidence="10 15" id="KW-1133">Transmembrane helix</keyword>
<dbReference type="InterPro" id="IPR016900">
    <property type="entry name" value="Alg10"/>
</dbReference>
<dbReference type="EMBL" id="OOIN01000031">
    <property type="protein sequence ID" value="SPO30072.1"/>
    <property type="molecule type" value="Genomic_DNA"/>
</dbReference>
<dbReference type="Pfam" id="PF04922">
    <property type="entry name" value="DIE2_ALG10"/>
    <property type="match status" value="2"/>
</dbReference>
<evidence type="ECO:0000256" key="12">
    <source>
        <dbReference type="ARBA" id="ARBA00032069"/>
    </source>
</evidence>
<feature type="transmembrane region" description="Helical" evidence="15">
    <location>
        <begin position="427"/>
        <end position="452"/>
    </location>
</feature>
<evidence type="ECO:0000256" key="9">
    <source>
        <dbReference type="ARBA" id="ARBA00022824"/>
    </source>
</evidence>
<evidence type="ECO:0000256" key="16">
    <source>
        <dbReference type="SAM" id="SignalP"/>
    </source>
</evidence>
<feature type="transmembrane region" description="Helical" evidence="15">
    <location>
        <begin position="378"/>
        <end position="400"/>
    </location>
</feature>
<dbReference type="PANTHER" id="PTHR12989:SF10">
    <property type="entry name" value="DOL-P-GLC:GLC(2)MAN(9)GLCNAC(2)-PP-DOL ALPHA-1,2-GLUCOSYLTRANSFERASE-RELATED"/>
    <property type="match status" value="1"/>
</dbReference>
<keyword evidence="16" id="KW-0732">Signal</keyword>
<proteinExistence type="inferred from homology"/>
<feature type="transmembrane region" description="Helical" evidence="15">
    <location>
        <begin position="515"/>
        <end position="535"/>
    </location>
</feature>
<keyword evidence="11 15" id="KW-0472">Membrane</keyword>
<dbReference type="OrthoDB" id="4769at2759"/>
<evidence type="ECO:0000256" key="8">
    <source>
        <dbReference type="ARBA" id="ARBA00022692"/>
    </source>
</evidence>
<evidence type="ECO:0000256" key="10">
    <source>
        <dbReference type="ARBA" id="ARBA00022989"/>
    </source>
</evidence>
<comment type="catalytic activity">
    <reaction evidence="14">
        <text>an alpha-D-Glc-(1-&gt;3)-alpha-D-Glc-(1-&gt;3)-alpha-D-Man-(1-&gt;2)-alpha-D-Man-(1-&gt;2)-alpha-D-Man-(1-&gt;3)-[alpha-D-Man-(1-&gt;2)-alpha-D-Man-(1-&gt;3)-[alpha-D-Man-(1-&gt;2)-alpha-D-Man-(1-&gt;6)]-alpha-D-Man-(1-&gt;6)]-beta-D-Man-(1-&gt;4)-beta-D-GlcNAc-(1-&gt;4)-alpha-D-GlcNAc-diphospho-di-trans,poly-cis-dolichol + a di-trans,poly-cis-dolichyl beta-D-glucosyl phosphate = a alpha-D-Glc-(1-&gt;2)-alpha-D-Glc-(1-&gt;3)-alpha-D-Glc-(1-&gt;3)-alpha-D-Man-(1-&gt;2)-alpha-D-Man-(1-&gt;2)-alpha-D-Man-(1-&gt;3)-[alpha-D-Man-(1-&gt;2)-alpha-D-Man-(1-&gt;3)-[alpha-D-Man-(1-&gt;2)-alpha-D-Man-(1-&gt;6)]-alpha-D-Man-(1-&gt;6)]-beta-D-Man-(1-&gt;4)-beta-D-GlcNAc-(1-&gt;4)-alpha-D-GlcNAc-diphospho-di-trans,poly-cis-dolichol + a di-trans,poly-cis-dolichyl phosphate + H(+)</text>
        <dbReference type="Rhea" id="RHEA:29543"/>
        <dbReference type="Rhea" id="RHEA-COMP:19498"/>
        <dbReference type="Rhea" id="RHEA-COMP:19502"/>
        <dbReference type="Rhea" id="RHEA-COMP:19512"/>
        <dbReference type="Rhea" id="RHEA-COMP:19522"/>
        <dbReference type="ChEBI" id="CHEBI:15378"/>
        <dbReference type="ChEBI" id="CHEBI:57525"/>
        <dbReference type="ChEBI" id="CHEBI:57683"/>
        <dbReference type="ChEBI" id="CHEBI:132522"/>
        <dbReference type="ChEBI" id="CHEBI:132523"/>
        <dbReference type="EC" id="2.4.1.256"/>
    </reaction>
    <physiologicalReaction direction="left-to-right" evidence="14">
        <dbReference type="Rhea" id="RHEA:29544"/>
    </physiologicalReaction>
</comment>
<feature type="transmembrane region" description="Helical" evidence="15">
    <location>
        <begin position="219"/>
        <end position="241"/>
    </location>
</feature>
<evidence type="ECO:0000256" key="3">
    <source>
        <dbReference type="ARBA" id="ARBA00010600"/>
    </source>
</evidence>
<keyword evidence="18" id="KW-1185">Reference proteome</keyword>
<dbReference type="GO" id="GO:0005789">
    <property type="term" value="C:endoplasmic reticulum membrane"/>
    <property type="evidence" value="ECO:0007669"/>
    <property type="project" value="UniProtKB-SubCell"/>
</dbReference>
<reference evidence="17 18" key="1">
    <citation type="submission" date="2018-03" db="EMBL/GenBank/DDBJ databases">
        <authorList>
            <person name="Guldener U."/>
        </authorList>
    </citation>
    <scope>NUCLEOTIDE SEQUENCE [LARGE SCALE GENOMIC DNA]</scope>
    <source>
        <strain evidence="17 18">NBRC100155</strain>
    </source>
</reference>
<comment type="pathway">
    <text evidence="2">Protein modification; protein glycosylation.</text>
</comment>
<sequence>MSSSPIPLTQHIPTLLFLSITVLTSSLVSRAQPTPYIDEIFHIPQAQRFCAALSAPLSSFTHSLAKLRDVQYDGKLTTPPGLYAISVGLAKVLPGWRCDDVAWLRGTNLVLLLTLPVLIARTLRQNEERSSQALSTISPNKSFKMPAKAKPIPRSEIARLQQKAKLEAPPTPDGSQDNLPDIAPPTISALIDDTSLIDPVGAASSLLLQAPKRKEPTPYIMAVASSIAFLPPLWFFGFLYYTDLASIWLVLACFTLYNDLDSPSSPSSVLTKALIMLSSILAVLVRQTNIVWVAFCAGQGVLSQLSLGSTADAGLIWEVVQVFGAALGRDRSRFWKVVVRNAAPLIPMLVGCGWFIRWNGSIVLGDKSNHQAGLHLPQIGYFIAFACFFGFFPLLSALSTHSPSFKGKRKTFISTLTKSMISCFKSILNSMLASPTSLIITATTLVTFYLAVDRYTIDHPFLLADNRHYTFYAWRPFRSSYKLPGVSVKIELRYAMVPAYTVGLFAWTKALSRRGALFGVLFWLATAATLVPTPLVEVRYYLLPFIILRIYSQPQGVIQEEVKAGKDGKTAEIRKEGRDERWTFLLLELALYAAINGITLALFIGKSFEWPRDAVDQSRGEGVTMRFIW</sequence>
<accession>A0A5C3EI20</accession>
<organism evidence="17 18">
    <name type="scientific">Ustilago trichophora</name>
    <dbReference type="NCBI Taxonomy" id="86804"/>
    <lineage>
        <taxon>Eukaryota</taxon>
        <taxon>Fungi</taxon>
        <taxon>Dikarya</taxon>
        <taxon>Basidiomycota</taxon>
        <taxon>Ustilaginomycotina</taxon>
        <taxon>Ustilaginomycetes</taxon>
        <taxon>Ustilaginales</taxon>
        <taxon>Ustilaginaceae</taxon>
        <taxon>Ustilago</taxon>
    </lineage>
</organism>
<evidence type="ECO:0000313" key="18">
    <source>
        <dbReference type="Proteomes" id="UP000324022"/>
    </source>
</evidence>
<feature type="transmembrane region" description="Helical" evidence="15">
    <location>
        <begin position="582"/>
        <end position="604"/>
    </location>
</feature>
<gene>
    <name evidence="17" type="ORF">UTRI_05911</name>
</gene>
<evidence type="ECO:0000256" key="1">
    <source>
        <dbReference type="ARBA" id="ARBA00004477"/>
    </source>
</evidence>
<feature type="chain" id="PRO_5022864135" description="Dol-P-Glc:Glc(2)Man(9)GlcNAc(2)-PP-Dol alpha-1,2-glucosyltransferase" evidence="16">
    <location>
        <begin position="32"/>
        <end position="629"/>
    </location>
</feature>
<dbReference type="GO" id="GO:0006488">
    <property type="term" value="P:dolichol-linked oligosaccharide biosynthetic process"/>
    <property type="evidence" value="ECO:0007669"/>
    <property type="project" value="InterPro"/>
</dbReference>
<evidence type="ECO:0000313" key="17">
    <source>
        <dbReference type="EMBL" id="SPO30072.1"/>
    </source>
</evidence>
<evidence type="ECO:0000256" key="14">
    <source>
        <dbReference type="ARBA" id="ARBA00048064"/>
    </source>
</evidence>
<comment type="subcellular location">
    <subcellularLocation>
        <location evidence="1">Endoplasmic reticulum membrane</location>
        <topology evidence="1">Multi-pass membrane protein</topology>
    </subcellularLocation>
</comment>
<keyword evidence="8 15" id="KW-0812">Transmembrane</keyword>
<evidence type="ECO:0000256" key="6">
    <source>
        <dbReference type="ARBA" id="ARBA00022676"/>
    </source>
</evidence>
<evidence type="ECO:0000256" key="5">
    <source>
        <dbReference type="ARBA" id="ARBA00018512"/>
    </source>
</evidence>
<evidence type="ECO:0000256" key="13">
    <source>
        <dbReference type="ARBA" id="ARBA00044727"/>
    </source>
</evidence>
<comment type="similarity">
    <text evidence="3">Belongs to the ALG10 glucosyltransferase family.</text>
</comment>
<feature type="transmembrane region" description="Helical" evidence="15">
    <location>
        <begin position="337"/>
        <end position="358"/>
    </location>
</feature>
<evidence type="ECO:0000256" key="4">
    <source>
        <dbReference type="ARBA" id="ARBA00011967"/>
    </source>
</evidence>
<keyword evidence="6" id="KW-0328">Glycosyltransferase</keyword>
<dbReference type="AlphaFoldDB" id="A0A5C3EI20"/>
<dbReference type="GO" id="GO:0106073">
    <property type="term" value="F:dolichyl pyrophosphate Glc2Man9GlcNAc2 alpha-1,2-glucosyltransferase activity"/>
    <property type="evidence" value="ECO:0007669"/>
    <property type="project" value="UniProtKB-EC"/>
</dbReference>
<dbReference type="EC" id="2.4.1.256" evidence="4"/>
<name>A0A5C3EI20_9BASI</name>